<name>A0A5J9SGZ4_9POAL</name>
<dbReference type="AlphaFoldDB" id="A0A5J9SGZ4"/>
<keyword evidence="1" id="KW-0472">Membrane</keyword>
<protein>
    <submittedName>
        <fullName evidence="2">Uncharacterized protein</fullName>
    </submittedName>
</protein>
<reference evidence="2 3" key="1">
    <citation type="journal article" date="2019" name="Sci. Rep.">
        <title>A high-quality genome of Eragrostis curvula grass provides insights into Poaceae evolution and supports new strategies to enhance forage quality.</title>
        <authorList>
            <person name="Carballo J."/>
            <person name="Santos B.A.C.M."/>
            <person name="Zappacosta D."/>
            <person name="Garbus I."/>
            <person name="Selva J.P."/>
            <person name="Gallo C.A."/>
            <person name="Diaz A."/>
            <person name="Albertini E."/>
            <person name="Caccamo M."/>
            <person name="Echenique V."/>
        </authorList>
    </citation>
    <scope>NUCLEOTIDE SEQUENCE [LARGE SCALE GENOMIC DNA]</scope>
    <source>
        <strain evidence="3">cv. Victoria</strain>
        <tissue evidence="2">Leaf</tissue>
    </source>
</reference>
<evidence type="ECO:0000313" key="2">
    <source>
        <dbReference type="EMBL" id="TVT98511.1"/>
    </source>
</evidence>
<accession>A0A5J9SGZ4</accession>
<feature type="non-terminal residue" evidence="2">
    <location>
        <position position="1"/>
    </location>
</feature>
<keyword evidence="1" id="KW-0812">Transmembrane</keyword>
<comment type="caution">
    <text evidence="2">The sequence shown here is derived from an EMBL/GenBank/DDBJ whole genome shotgun (WGS) entry which is preliminary data.</text>
</comment>
<evidence type="ECO:0000313" key="3">
    <source>
        <dbReference type="Proteomes" id="UP000324897"/>
    </source>
</evidence>
<keyword evidence="1" id="KW-1133">Transmembrane helix</keyword>
<sequence>MRVIKESHLLLAGNTQTMVVISTALVVSTTVVAATVGFFGYLMPFFGSFLSVMDHGYVPLPLLPQEMMNRVIVAVQ</sequence>
<dbReference type="Gramene" id="TVT98511">
    <property type="protein sequence ID" value="TVT98511"/>
    <property type="gene ID" value="EJB05_56177"/>
</dbReference>
<evidence type="ECO:0000256" key="1">
    <source>
        <dbReference type="SAM" id="Phobius"/>
    </source>
</evidence>
<proteinExistence type="predicted"/>
<gene>
    <name evidence="2" type="ORF">EJB05_56177</name>
</gene>
<keyword evidence="3" id="KW-1185">Reference proteome</keyword>
<dbReference type="EMBL" id="RWGY01000846">
    <property type="protein sequence ID" value="TVT98511.1"/>
    <property type="molecule type" value="Genomic_DNA"/>
</dbReference>
<organism evidence="2 3">
    <name type="scientific">Eragrostis curvula</name>
    <name type="common">weeping love grass</name>
    <dbReference type="NCBI Taxonomy" id="38414"/>
    <lineage>
        <taxon>Eukaryota</taxon>
        <taxon>Viridiplantae</taxon>
        <taxon>Streptophyta</taxon>
        <taxon>Embryophyta</taxon>
        <taxon>Tracheophyta</taxon>
        <taxon>Spermatophyta</taxon>
        <taxon>Magnoliopsida</taxon>
        <taxon>Liliopsida</taxon>
        <taxon>Poales</taxon>
        <taxon>Poaceae</taxon>
        <taxon>PACMAD clade</taxon>
        <taxon>Chloridoideae</taxon>
        <taxon>Eragrostideae</taxon>
        <taxon>Eragrostidinae</taxon>
        <taxon>Eragrostis</taxon>
    </lineage>
</organism>
<feature type="transmembrane region" description="Helical" evidence="1">
    <location>
        <begin position="20"/>
        <end position="43"/>
    </location>
</feature>
<dbReference type="Proteomes" id="UP000324897">
    <property type="component" value="Unassembled WGS sequence"/>
</dbReference>